<dbReference type="AlphaFoldDB" id="A0A0G1M970"/>
<reference evidence="2 3" key="1">
    <citation type="journal article" date="2015" name="Nature">
        <title>rRNA introns, odd ribosomes, and small enigmatic genomes across a large radiation of phyla.</title>
        <authorList>
            <person name="Brown C.T."/>
            <person name="Hug L.A."/>
            <person name="Thomas B.C."/>
            <person name="Sharon I."/>
            <person name="Castelle C.J."/>
            <person name="Singh A."/>
            <person name="Wilkins M.J."/>
            <person name="Williams K.H."/>
            <person name="Banfield J.F."/>
        </authorList>
    </citation>
    <scope>NUCLEOTIDE SEQUENCE [LARGE SCALE GENOMIC DNA]</scope>
</reference>
<dbReference type="Pfam" id="PF13328">
    <property type="entry name" value="HD_4"/>
    <property type="match status" value="1"/>
</dbReference>
<feature type="domain" description="HD" evidence="1">
    <location>
        <begin position="41"/>
        <end position="144"/>
    </location>
</feature>
<dbReference type="InterPro" id="IPR006674">
    <property type="entry name" value="HD_domain"/>
</dbReference>
<evidence type="ECO:0000313" key="2">
    <source>
        <dbReference type="EMBL" id="KKU04854.1"/>
    </source>
</evidence>
<protein>
    <recommendedName>
        <fullName evidence="1">HD domain-containing protein</fullName>
    </recommendedName>
</protein>
<organism evidence="2 3">
    <name type="scientific">Candidatus Giovannonibacteria bacterium GW2011_GWA2_45_21</name>
    <dbReference type="NCBI Taxonomy" id="1618649"/>
    <lineage>
        <taxon>Bacteria</taxon>
        <taxon>Candidatus Giovannoniibacteriota</taxon>
    </lineage>
</organism>
<dbReference type="GO" id="GO:0008893">
    <property type="term" value="F:guanosine-3',5'-bis(diphosphate) 3'-diphosphatase activity"/>
    <property type="evidence" value="ECO:0007669"/>
    <property type="project" value="TreeGrafter"/>
</dbReference>
<comment type="caution">
    <text evidence="2">The sequence shown here is derived from an EMBL/GenBank/DDBJ whole genome shotgun (WGS) entry which is preliminary data.</text>
</comment>
<dbReference type="PANTHER" id="PTHR46246">
    <property type="entry name" value="GUANOSINE-3',5'-BIS(DIPHOSPHATE) 3'-PYROPHOSPHOHYDROLASE MESH1"/>
    <property type="match status" value="1"/>
</dbReference>
<dbReference type="Gene3D" id="1.10.3210.10">
    <property type="entry name" value="Hypothetical protein af1432"/>
    <property type="match status" value="1"/>
</dbReference>
<gene>
    <name evidence="2" type="ORF">UX06_C0007G0009</name>
</gene>
<dbReference type="InterPro" id="IPR003607">
    <property type="entry name" value="HD/PDEase_dom"/>
</dbReference>
<proteinExistence type="predicted"/>
<dbReference type="InterPro" id="IPR052194">
    <property type="entry name" value="MESH1"/>
</dbReference>
<dbReference type="CDD" id="cd00077">
    <property type="entry name" value="HDc"/>
    <property type="match status" value="1"/>
</dbReference>
<accession>A0A0G1M970</accession>
<sequence length="207" mass="23921">MIYYLACFCEFMKLTPKIQKAINLATRLHREHTRIGLNLPYIVHPYSVACLVSEYNDDQDLICAALLHDVLEDVEGYNFRELRRDFGDRTAKLVKEVTEDRTDLEESWTLRDNWKKRKTAYLKNLRSVSKEALLICAADTTHNLQSLKETYLLNNKKALKNFHASVEDKVVFYGKVAAIISKRLKSGMVAKLKIAHQEIHDILAEGH</sequence>
<dbReference type="EMBL" id="LCKT01000007">
    <property type="protein sequence ID" value="KKU04854.1"/>
    <property type="molecule type" value="Genomic_DNA"/>
</dbReference>
<evidence type="ECO:0000313" key="3">
    <source>
        <dbReference type="Proteomes" id="UP000034696"/>
    </source>
</evidence>
<dbReference type="PANTHER" id="PTHR46246:SF1">
    <property type="entry name" value="GUANOSINE-3',5'-BIS(DIPHOSPHATE) 3'-PYROPHOSPHOHYDROLASE MESH1"/>
    <property type="match status" value="1"/>
</dbReference>
<dbReference type="SUPFAM" id="SSF109604">
    <property type="entry name" value="HD-domain/PDEase-like"/>
    <property type="match status" value="1"/>
</dbReference>
<evidence type="ECO:0000259" key="1">
    <source>
        <dbReference type="PROSITE" id="PS51831"/>
    </source>
</evidence>
<name>A0A0G1M970_9BACT</name>
<dbReference type="SMART" id="SM00471">
    <property type="entry name" value="HDc"/>
    <property type="match status" value="1"/>
</dbReference>
<dbReference type="Proteomes" id="UP000034696">
    <property type="component" value="Unassembled WGS sequence"/>
</dbReference>
<dbReference type="PROSITE" id="PS51831">
    <property type="entry name" value="HD"/>
    <property type="match status" value="1"/>
</dbReference>